<name>A0AA40E638_9PEZI</name>
<organism evidence="2 3">
    <name type="scientific">Lasiosphaeris hirsuta</name>
    <dbReference type="NCBI Taxonomy" id="260670"/>
    <lineage>
        <taxon>Eukaryota</taxon>
        <taxon>Fungi</taxon>
        <taxon>Dikarya</taxon>
        <taxon>Ascomycota</taxon>
        <taxon>Pezizomycotina</taxon>
        <taxon>Sordariomycetes</taxon>
        <taxon>Sordariomycetidae</taxon>
        <taxon>Sordariales</taxon>
        <taxon>Lasiosphaeriaceae</taxon>
        <taxon>Lasiosphaeris</taxon>
    </lineage>
</organism>
<proteinExistence type="predicted"/>
<keyword evidence="1" id="KW-0732">Signal</keyword>
<evidence type="ECO:0000313" key="2">
    <source>
        <dbReference type="EMBL" id="KAK0729619.1"/>
    </source>
</evidence>
<dbReference type="Proteomes" id="UP001172102">
    <property type="component" value="Unassembled WGS sequence"/>
</dbReference>
<keyword evidence="3" id="KW-1185">Reference proteome</keyword>
<reference evidence="2" key="1">
    <citation type="submission" date="2023-06" db="EMBL/GenBank/DDBJ databases">
        <title>Genome-scale phylogeny and comparative genomics of the fungal order Sordariales.</title>
        <authorList>
            <consortium name="Lawrence Berkeley National Laboratory"/>
            <person name="Hensen N."/>
            <person name="Bonometti L."/>
            <person name="Westerberg I."/>
            <person name="Brannstrom I.O."/>
            <person name="Guillou S."/>
            <person name="Cros-Aarteil S."/>
            <person name="Calhoun S."/>
            <person name="Haridas S."/>
            <person name="Kuo A."/>
            <person name="Mondo S."/>
            <person name="Pangilinan J."/>
            <person name="Riley R."/>
            <person name="Labutti K."/>
            <person name="Andreopoulos B."/>
            <person name="Lipzen A."/>
            <person name="Chen C."/>
            <person name="Yanf M."/>
            <person name="Daum C."/>
            <person name="Ng V."/>
            <person name="Clum A."/>
            <person name="Steindorff A."/>
            <person name="Ohm R."/>
            <person name="Martin F."/>
            <person name="Silar P."/>
            <person name="Natvig D."/>
            <person name="Lalanne C."/>
            <person name="Gautier V."/>
            <person name="Ament-Velasquez S.L."/>
            <person name="Kruys A."/>
            <person name="Hutchinson M.I."/>
            <person name="Powell A.J."/>
            <person name="Barry K."/>
            <person name="Miller A.N."/>
            <person name="Grigoriev I.V."/>
            <person name="Debuchy R."/>
            <person name="Gladieux P."/>
            <person name="Thoren M.H."/>
            <person name="Johannesson H."/>
        </authorList>
    </citation>
    <scope>NUCLEOTIDE SEQUENCE</scope>
    <source>
        <strain evidence="2">SMH4607-1</strain>
    </source>
</reference>
<comment type="caution">
    <text evidence="2">The sequence shown here is derived from an EMBL/GenBank/DDBJ whole genome shotgun (WGS) entry which is preliminary data.</text>
</comment>
<feature type="signal peptide" evidence="1">
    <location>
        <begin position="1"/>
        <end position="18"/>
    </location>
</feature>
<evidence type="ECO:0008006" key="4">
    <source>
        <dbReference type="Google" id="ProtNLM"/>
    </source>
</evidence>
<sequence length="298" mass="31609">MRQVVLFSLLFSAARVMADSGTAWVTPHDSYSSSVGVLGCKVNTDRIAYWPGSVDCTNICVSLSYEGRTVNLLRIDQSGGAHDVSYDAWNYLYTGYSATDKPAAGGPIAMQFEELDASACADLIFTHDGKLPLSASNSMNFLASCLDHDSWIGRNHVLYNIMDPICTYGFDEPCSLDWPAANQAACPHQLGVPAALTSAPVYNIMYPSGLKVLAGAPPVAGGDVPASTGDAGNLTAMRSIVLAITSNVPARLRLPAPQTTTISAATPNRQACAAAGFYPNHPTLGRTFLLAFTYGKRC</sequence>
<protein>
    <recommendedName>
        <fullName evidence="4">Cerato-platanin</fullName>
    </recommendedName>
</protein>
<dbReference type="PANTHER" id="PTHR38850:SF2">
    <property type="entry name" value="CERATO-PLATANIN"/>
    <property type="match status" value="1"/>
</dbReference>
<dbReference type="PANTHER" id="PTHR38850">
    <property type="entry name" value="CERATO-PLATANIN"/>
    <property type="match status" value="1"/>
</dbReference>
<gene>
    <name evidence="2" type="ORF">B0H67DRAFT_595984</name>
</gene>
<dbReference type="EMBL" id="JAUKUA010000001">
    <property type="protein sequence ID" value="KAK0729619.1"/>
    <property type="molecule type" value="Genomic_DNA"/>
</dbReference>
<dbReference type="AlphaFoldDB" id="A0AA40E638"/>
<feature type="chain" id="PRO_5041417737" description="Cerato-platanin" evidence="1">
    <location>
        <begin position="19"/>
        <end position="298"/>
    </location>
</feature>
<evidence type="ECO:0000313" key="3">
    <source>
        <dbReference type="Proteomes" id="UP001172102"/>
    </source>
</evidence>
<evidence type="ECO:0000256" key="1">
    <source>
        <dbReference type="SAM" id="SignalP"/>
    </source>
</evidence>
<accession>A0AA40E638</accession>